<organism evidence="3 4">
    <name type="scientific">Amblyomma americanum</name>
    <name type="common">Lone star tick</name>
    <dbReference type="NCBI Taxonomy" id="6943"/>
    <lineage>
        <taxon>Eukaryota</taxon>
        <taxon>Metazoa</taxon>
        <taxon>Ecdysozoa</taxon>
        <taxon>Arthropoda</taxon>
        <taxon>Chelicerata</taxon>
        <taxon>Arachnida</taxon>
        <taxon>Acari</taxon>
        <taxon>Parasitiformes</taxon>
        <taxon>Ixodida</taxon>
        <taxon>Ixodoidea</taxon>
        <taxon>Ixodidae</taxon>
        <taxon>Amblyomminae</taxon>
        <taxon>Amblyomma</taxon>
    </lineage>
</organism>
<dbReference type="InterPro" id="IPR015943">
    <property type="entry name" value="WD40/YVTN_repeat-like_dom_sf"/>
</dbReference>
<feature type="repeat" description="WD" evidence="1">
    <location>
        <begin position="16"/>
        <end position="38"/>
    </location>
</feature>
<dbReference type="PANTHER" id="PTHR46362">
    <property type="entry name" value="GEM-ASSOCIATED PROTEIN 5"/>
    <property type="match status" value="1"/>
</dbReference>
<dbReference type="SUPFAM" id="SSF50978">
    <property type="entry name" value="WD40 repeat-like"/>
    <property type="match status" value="1"/>
</dbReference>
<evidence type="ECO:0000313" key="4">
    <source>
        <dbReference type="Proteomes" id="UP001321473"/>
    </source>
</evidence>
<evidence type="ECO:0000313" key="3">
    <source>
        <dbReference type="EMBL" id="KAK8763668.1"/>
    </source>
</evidence>
<dbReference type="SMART" id="SM00320">
    <property type="entry name" value="WD40"/>
    <property type="match status" value="4"/>
</dbReference>
<gene>
    <name evidence="3" type="ORF">V5799_033720</name>
</gene>
<proteinExistence type="predicted"/>
<dbReference type="Gene3D" id="1.25.40.470">
    <property type="match status" value="1"/>
</dbReference>
<evidence type="ECO:0000259" key="2">
    <source>
        <dbReference type="Pfam" id="PF23774"/>
    </source>
</evidence>
<dbReference type="GO" id="GO:0032797">
    <property type="term" value="C:SMN complex"/>
    <property type="evidence" value="ECO:0007669"/>
    <property type="project" value="TreeGrafter"/>
</dbReference>
<dbReference type="EMBL" id="JARKHS020029092">
    <property type="protein sequence ID" value="KAK8763668.1"/>
    <property type="molecule type" value="Genomic_DNA"/>
</dbReference>
<dbReference type="Proteomes" id="UP001321473">
    <property type="component" value="Unassembled WGS sequence"/>
</dbReference>
<comment type="caution">
    <text evidence="3">The sequence shown here is derived from an EMBL/GenBank/DDBJ whole genome shotgun (WGS) entry which is preliminary data.</text>
</comment>
<reference evidence="3 4" key="1">
    <citation type="journal article" date="2023" name="Arcadia Sci">
        <title>De novo assembly of a long-read Amblyomma americanum tick genome.</title>
        <authorList>
            <person name="Chou S."/>
            <person name="Poskanzer K.E."/>
            <person name="Rollins M."/>
            <person name="Thuy-Boun P.S."/>
        </authorList>
    </citation>
    <scope>NUCLEOTIDE SEQUENCE [LARGE SCALE GENOMIC DNA]</scope>
    <source>
        <strain evidence="3">F_SG_1</strain>
        <tissue evidence="3">Salivary glands</tissue>
    </source>
</reference>
<evidence type="ECO:0000256" key="1">
    <source>
        <dbReference type="PROSITE-ProRule" id="PRU00221"/>
    </source>
</evidence>
<dbReference type="GO" id="GO:0005634">
    <property type="term" value="C:nucleus"/>
    <property type="evidence" value="ECO:0007669"/>
    <property type="project" value="TreeGrafter"/>
</dbReference>
<dbReference type="GO" id="GO:0000387">
    <property type="term" value="P:spliceosomal snRNP assembly"/>
    <property type="evidence" value="ECO:0007669"/>
    <property type="project" value="TreeGrafter"/>
</dbReference>
<sequence>MFCRCERADADDVPALLTVSVDGKVQVWDVKDGAVKHTTLSQSSACCADWRGSLSTSVVFTGKSSTLLLWNIATGSVAPVERPVDQEITILRSHPTDPDIVAIGYYNGFVIVQGLMKRGSNMIYKLKGHNGIVLSLSWNTNFSPKDDGTQHKQLCLCSTAFDRTLKIWNVSEEKFTKSLKAPLSNKNKKFDTREKWTAACWIPGSGEAIVSSSATGDVCIYEPGATKEWTFLDCDADSGGHSSAVYNICLVGGTQGGTKLYAVSASEDRNIIFWDLAARKSAYCIPSLAVGVGDGSIKVWRTDCIANPYSAKVFTFENQPKESRSGDVQYLTDILAKQEGGPIELNPEHSHLGMFTTTSGALSVLDTEIRYHKREHNLDYAFQMMAWKGDTAVALREAAAERRLTDTLVALAPSVSRALWYEMCERYAAQLLSDGEHHRAVLYYLACRKVKEALKLLCDNSLHREALSIARAHLSDDDPEIHQIYASWAERAVGVGNFELAAKCYLAIGDPSKAVASLMNRKDPYSLRSAAYVAKKNGLLAEMEMSFQAALQCSLIHNEWEQTAHFVEEQGRSRAFLSFVQLHKALVESVNEISQQKKDAAEDQDSTTKVLWSSQDDVAASFLSSVVSAFESNGYSPLKSTLGFTELSEMLGYGKHASKTVLLHDTKDHVLFHIAGCLVVALFSPDQWKLFFARALSAAYQHDRKLFNNLCRLLFRGKVADSAFAGGLTIDINPGHCLLFDRLEATADSMAASFECPPSSRDLWANFNSLSTNAEAQADPGREVLLLYLCETLLDACCESESAGTRVPFAQSISSLMFSPTIACLEHLSHKLTSAERNLLTWRSELSVKKASGEESNTTEDELARSVLEEEVELCKRQLQEMKAAAFDCPFPPLTQVFRRLVQLLESTEDKSCTELKAQLEAWVQLVLDV</sequence>
<dbReference type="PANTHER" id="PTHR46362:SF1">
    <property type="entry name" value="GEM-ASSOCIATED PROTEIN 5"/>
    <property type="match status" value="1"/>
</dbReference>
<dbReference type="Pfam" id="PF23774">
    <property type="entry name" value="TPR_GEMI5"/>
    <property type="match status" value="1"/>
</dbReference>
<feature type="domain" description="Gem-associated protein 5 TPR" evidence="2">
    <location>
        <begin position="352"/>
        <end position="559"/>
    </location>
</feature>
<keyword evidence="1" id="KW-0853">WD repeat</keyword>
<dbReference type="Gene3D" id="2.130.10.10">
    <property type="entry name" value="YVTN repeat-like/Quinoprotein amine dehydrogenase"/>
    <property type="match status" value="1"/>
</dbReference>
<dbReference type="InterPro" id="IPR036322">
    <property type="entry name" value="WD40_repeat_dom_sf"/>
</dbReference>
<keyword evidence="4" id="KW-1185">Reference proteome</keyword>
<name>A0AAQ4DMH8_AMBAM</name>
<dbReference type="InterPro" id="IPR001680">
    <property type="entry name" value="WD40_rpt"/>
</dbReference>
<dbReference type="InterPro" id="IPR052640">
    <property type="entry name" value="Gemin-5"/>
</dbReference>
<dbReference type="AlphaFoldDB" id="A0AAQ4DMH8"/>
<dbReference type="PROSITE" id="PS50082">
    <property type="entry name" value="WD_REPEATS_2"/>
    <property type="match status" value="1"/>
</dbReference>
<accession>A0AAQ4DMH8</accession>
<protein>
    <recommendedName>
        <fullName evidence="2">Gem-associated protein 5 TPR domain-containing protein</fullName>
    </recommendedName>
</protein>
<dbReference type="GO" id="GO:0003730">
    <property type="term" value="F:mRNA 3'-UTR binding"/>
    <property type="evidence" value="ECO:0007669"/>
    <property type="project" value="TreeGrafter"/>
</dbReference>
<dbReference type="InterPro" id="IPR056421">
    <property type="entry name" value="TPR_GEMI5"/>
</dbReference>